<dbReference type="OrthoDB" id="5101113at2"/>
<organism evidence="1 2">
    <name type="scientific">Salinibacterium amurskyense</name>
    <dbReference type="NCBI Taxonomy" id="205941"/>
    <lineage>
        <taxon>Bacteria</taxon>
        <taxon>Bacillati</taxon>
        <taxon>Actinomycetota</taxon>
        <taxon>Actinomycetes</taxon>
        <taxon>Micrococcales</taxon>
        <taxon>Microbacteriaceae</taxon>
        <taxon>Salinibacterium</taxon>
    </lineage>
</organism>
<evidence type="ECO:0000313" key="2">
    <source>
        <dbReference type="Proteomes" id="UP000231742"/>
    </source>
</evidence>
<accession>A0A2M9D3D3</accession>
<proteinExistence type="predicted"/>
<dbReference type="AlphaFoldDB" id="A0A2M9D3D3"/>
<reference evidence="1 2" key="1">
    <citation type="submission" date="2017-11" db="EMBL/GenBank/DDBJ databases">
        <title>Genomic Encyclopedia of Archaeal and Bacterial Type Strains, Phase II (KMG-II): From Individual Species to Whole Genera.</title>
        <authorList>
            <person name="Goeker M."/>
        </authorList>
    </citation>
    <scope>NUCLEOTIDE SEQUENCE [LARGE SCALE GENOMIC DNA]</scope>
    <source>
        <strain evidence="1 2">DSM 16400</strain>
    </source>
</reference>
<sequence length="339" mass="36248">MTAAEDYLRDIPAAHRAATDTIVAKLAGWAKNLAAELQPVVFLPGQTDHPVFDDAARVFEDAAEQLLLADAPRPNEVPLLFVGYHAMNRFTRKRQTLGFLVTDQRIVIQDKFAGVFGRELPNYRMLPVTSVDPVASSHALISSVGSAFDWSDMVKLIGADSAEGHSPEFRLTQLLVDAVTSVVQLSQALGLAVAGEPGEEETENSTASELVPRLAELGIRSDVMLADDPRLAKMLKKFGPKIGLGDGETIAFASLDKTFAGVYGIVVTDVAVRSCDLMEEPVVSLRSAIDPASIKLDEKAKAIIAEPGVAHVLVSHLSADVKDGILTAMRELIAGDVVA</sequence>
<dbReference type="Proteomes" id="UP000231742">
    <property type="component" value="Unassembled WGS sequence"/>
</dbReference>
<protein>
    <submittedName>
        <fullName evidence="1">Uncharacterized protein</fullName>
    </submittedName>
</protein>
<evidence type="ECO:0000313" key="1">
    <source>
        <dbReference type="EMBL" id="PJJ78691.1"/>
    </source>
</evidence>
<dbReference type="RefSeq" id="WP_100389712.1">
    <property type="nucleotide sequence ID" value="NZ_BMZU01000003.1"/>
</dbReference>
<gene>
    <name evidence="1" type="ORF">CLV85_2269</name>
</gene>
<keyword evidence="2" id="KW-1185">Reference proteome</keyword>
<dbReference type="EMBL" id="PGFH01000002">
    <property type="protein sequence ID" value="PJJ78691.1"/>
    <property type="molecule type" value="Genomic_DNA"/>
</dbReference>
<name>A0A2M9D3D3_9MICO</name>
<comment type="caution">
    <text evidence="1">The sequence shown here is derived from an EMBL/GenBank/DDBJ whole genome shotgun (WGS) entry which is preliminary data.</text>
</comment>